<feature type="domain" description="FAS1" evidence="2">
    <location>
        <begin position="452"/>
        <end position="596"/>
    </location>
</feature>
<feature type="domain" description="FAS1" evidence="2">
    <location>
        <begin position="302"/>
        <end position="444"/>
    </location>
</feature>
<dbReference type="SUPFAM" id="SSF82153">
    <property type="entry name" value="FAS1 domain"/>
    <property type="match status" value="2"/>
</dbReference>
<accession>A0AAD2CK84</accession>
<gene>
    <name evidence="3" type="ORF">CYCCA115_LOCUS4462</name>
</gene>
<evidence type="ECO:0000313" key="3">
    <source>
        <dbReference type="EMBL" id="CAJ1935124.1"/>
    </source>
</evidence>
<evidence type="ECO:0000313" key="4">
    <source>
        <dbReference type="Proteomes" id="UP001295423"/>
    </source>
</evidence>
<dbReference type="InterPro" id="IPR050904">
    <property type="entry name" value="Adhesion/Biosynth-related"/>
</dbReference>
<dbReference type="InterPro" id="IPR036378">
    <property type="entry name" value="FAS1_dom_sf"/>
</dbReference>
<name>A0AAD2CK84_9STRA</name>
<dbReference type="SMART" id="SM00554">
    <property type="entry name" value="FAS1"/>
    <property type="match status" value="2"/>
</dbReference>
<evidence type="ECO:0000256" key="1">
    <source>
        <dbReference type="SAM" id="Phobius"/>
    </source>
</evidence>
<dbReference type="Pfam" id="PF02469">
    <property type="entry name" value="Fasciclin"/>
    <property type="match status" value="2"/>
</dbReference>
<keyword evidence="1" id="KW-0812">Transmembrane</keyword>
<dbReference type="InterPro" id="IPR011050">
    <property type="entry name" value="Pectin_lyase_fold/virulence"/>
</dbReference>
<protein>
    <recommendedName>
        <fullName evidence="2">FAS1 domain-containing protein</fullName>
    </recommendedName>
</protein>
<dbReference type="AlphaFoldDB" id="A0AAD2CK84"/>
<feature type="transmembrane region" description="Helical" evidence="1">
    <location>
        <begin position="607"/>
        <end position="632"/>
    </location>
</feature>
<dbReference type="GO" id="GO:0005615">
    <property type="term" value="C:extracellular space"/>
    <property type="evidence" value="ECO:0007669"/>
    <property type="project" value="TreeGrafter"/>
</dbReference>
<dbReference type="PANTHER" id="PTHR10900">
    <property type="entry name" value="PERIOSTIN-RELATED"/>
    <property type="match status" value="1"/>
</dbReference>
<evidence type="ECO:0000259" key="2">
    <source>
        <dbReference type="PROSITE" id="PS50213"/>
    </source>
</evidence>
<dbReference type="SUPFAM" id="SSF51126">
    <property type="entry name" value="Pectin lyase-like"/>
    <property type="match status" value="1"/>
</dbReference>
<dbReference type="Proteomes" id="UP001295423">
    <property type="component" value="Unassembled WGS sequence"/>
</dbReference>
<sequence>MSTCISSLADANIAMVTGATITLCENTIYSVGAPLDSTFSSFPGGLPLIVDVADVTIQCGISGASSGNCTMEGGFAQLLLGSPSDVTSTSNNLKVNGLTFTGIMESALSGTSAPRPVVATNSGTGIVFNDCIFKDIQSTGYVVYVAPDALIGMQLTIQNSVFSNIGFSFDAIYADADSQVSLENVTFANMTHLLPEDDVDKCADLTAATCDYTSSLIHFQSPFSILTNIAVSDSIFYTAILETSFEYIIDTATPLIEVSNTSIYNEEDRIANEDYCVGGYAADFDVTFNNWYCRRLTAVHDVYELLKCGIDCNQFDTFTTFISLLEATDLYDSIADMKNITVFAPTDFAFTRLPDGYLDRLVANDTTTLKEILQYHFTSEDPIHTEAISFGLPAAETLQGESVSFTPQKDTSGVHMVDGASIIVSDWEESPGTGNIVQVIDNVLFPSTVVIDPSLIELLEVLELTGILNAALSIGYEPEFNISKTYTFFAPSNEAFANSTLVQGLLNVTGKTQAQRGEDIEQLEQIFMHHFLEGNYSMEDFQDVAAFCWEQPSLAGKNIKFTTVGFNLTLNDDTLNETRVDVQAHHGVLHVIDGVLDPNEISSCFNIAGAVGISLSTALLATSVLGVTFALLV</sequence>
<reference evidence="3" key="1">
    <citation type="submission" date="2023-08" db="EMBL/GenBank/DDBJ databases">
        <authorList>
            <person name="Audoor S."/>
            <person name="Bilcke G."/>
        </authorList>
    </citation>
    <scope>NUCLEOTIDE SEQUENCE</scope>
</reference>
<dbReference type="PANTHER" id="PTHR10900:SF77">
    <property type="entry name" value="FI19380P1"/>
    <property type="match status" value="1"/>
</dbReference>
<comment type="caution">
    <text evidence="3">The sequence shown here is derived from an EMBL/GenBank/DDBJ whole genome shotgun (WGS) entry which is preliminary data.</text>
</comment>
<dbReference type="PROSITE" id="PS50213">
    <property type="entry name" value="FAS1"/>
    <property type="match status" value="2"/>
</dbReference>
<keyword evidence="4" id="KW-1185">Reference proteome</keyword>
<dbReference type="EMBL" id="CAKOGP040000446">
    <property type="protein sequence ID" value="CAJ1935124.1"/>
    <property type="molecule type" value="Genomic_DNA"/>
</dbReference>
<dbReference type="Gene3D" id="2.30.180.10">
    <property type="entry name" value="FAS1 domain"/>
    <property type="match status" value="2"/>
</dbReference>
<proteinExistence type="predicted"/>
<organism evidence="3 4">
    <name type="scientific">Cylindrotheca closterium</name>
    <dbReference type="NCBI Taxonomy" id="2856"/>
    <lineage>
        <taxon>Eukaryota</taxon>
        <taxon>Sar</taxon>
        <taxon>Stramenopiles</taxon>
        <taxon>Ochrophyta</taxon>
        <taxon>Bacillariophyta</taxon>
        <taxon>Bacillariophyceae</taxon>
        <taxon>Bacillariophycidae</taxon>
        <taxon>Bacillariales</taxon>
        <taxon>Bacillariaceae</taxon>
        <taxon>Cylindrotheca</taxon>
    </lineage>
</organism>
<dbReference type="InterPro" id="IPR000782">
    <property type="entry name" value="FAS1_domain"/>
</dbReference>
<keyword evidence="1" id="KW-1133">Transmembrane helix</keyword>
<keyword evidence="1" id="KW-0472">Membrane</keyword>